<keyword evidence="8" id="KW-0812">Transmembrane</keyword>
<dbReference type="SUPFAM" id="SSF57196">
    <property type="entry name" value="EGF/Laminin"/>
    <property type="match status" value="3"/>
</dbReference>
<reference evidence="10" key="1">
    <citation type="journal article" date="2023" name="Mol. Biol. Evol.">
        <title>Third-Generation Sequencing Reveals the Adaptive Role of the Epigenome in Three Deep-Sea Polychaetes.</title>
        <authorList>
            <person name="Perez M."/>
            <person name="Aroh O."/>
            <person name="Sun Y."/>
            <person name="Lan Y."/>
            <person name="Juniper S.K."/>
            <person name="Young C.R."/>
            <person name="Angers B."/>
            <person name="Qian P.Y."/>
        </authorList>
    </citation>
    <scope>NUCLEOTIDE SEQUENCE</scope>
    <source>
        <strain evidence="10">P08H-3</strain>
    </source>
</reference>
<evidence type="ECO:0000256" key="5">
    <source>
        <dbReference type="ARBA" id="ARBA00023157"/>
    </source>
</evidence>
<dbReference type="Proteomes" id="UP001208570">
    <property type="component" value="Unassembled WGS sequence"/>
</dbReference>
<dbReference type="CDD" id="cd00054">
    <property type="entry name" value="EGF_CA"/>
    <property type="match status" value="3"/>
</dbReference>
<evidence type="ECO:0000256" key="4">
    <source>
        <dbReference type="ARBA" id="ARBA00022737"/>
    </source>
</evidence>
<keyword evidence="3" id="KW-0732">Signal</keyword>
<dbReference type="PANTHER" id="PTHR12916">
    <property type="entry name" value="CYTOCHROME C OXIDASE POLYPEPTIDE VIC-2"/>
    <property type="match status" value="1"/>
</dbReference>
<keyword evidence="1" id="KW-0217">Developmental protein</keyword>
<dbReference type="InterPro" id="IPR018097">
    <property type="entry name" value="EGF_Ca-bd_CS"/>
</dbReference>
<keyword evidence="6" id="KW-0325">Glycoprotein</keyword>
<dbReference type="PROSITE" id="PS00010">
    <property type="entry name" value="ASX_HYDROXYL"/>
    <property type="match status" value="3"/>
</dbReference>
<dbReference type="PROSITE" id="PS01186">
    <property type="entry name" value="EGF_2"/>
    <property type="match status" value="3"/>
</dbReference>
<evidence type="ECO:0000256" key="6">
    <source>
        <dbReference type="ARBA" id="ARBA00023180"/>
    </source>
</evidence>
<gene>
    <name evidence="10" type="ORF">LSH36_2216g00000</name>
</gene>
<dbReference type="PROSITE" id="PS50026">
    <property type="entry name" value="EGF_3"/>
    <property type="match status" value="3"/>
</dbReference>
<feature type="disulfide bond" evidence="7">
    <location>
        <begin position="25"/>
        <end position="34"/>
    </location>
</feature>
<dbReference type="InterPro" id="IPR000742">
    <property type="entry name" value="EGF"/>
</dbReference>
<dbReference type="InterPro" id="IPR001881">
    <property type="entry name" value="EGF-like_Ca-bd_dom"/>
</dbReference>
<dbReference type="PROSITE" id="PS01187">
    <property type="entry name" value="EGF_CA"/>
    <property type="match status" value="2"/>
</dbReference>
<protein>
    <recommendedName>
        <fullName evidence="9">EGF-like domain-containing protein</fullName>
    </recommendedName>
</protein>
<dbReference type="PRINTS" id="PR00010">
    <property type="entry name" value="EGFBLOOD"/>
</dbReference>
<feature type="disulfide bond" evidence="7">
    <location>
        <begin position="63"/>
        <end position="72"/>
    </location>
</feature>
<feature type="domain" description="EGF-like" evidence="9">
    <location>
        <begin position="1"/>
        <end position="35"/>
    </location>
</feature>
<dbReference type="Pfam" id="PF00008">
    <property type="entry name" value="EGF"/>
    <property type="match status" value="3"/>
</dbReference>
<keyword evidence="4" id="KW-0677">Repeat</keyword>
<dbReference type="AlphaFoldDB" id="A0AAD9IQ87"/>
<evidence type="ECO:0000313" key="10">
    <source>
        <dbReference type="EMBL" id="KAK2138931.1"/>
    </source>
</evidence>
<feature type="domain" description="EGF-like" evidence="9">
    <location>
        <begin position="77"/>
        <end position="113"/>
    </location>
</feature>
<name>A0AAD9IQ87_9ANNE</name>
<dbReference type="FunFam" id="2.10.25.10:FF:000143">
    <property type="entry name" value="Protein crumbs 1"/>
    <property type="match status" value="1"/>
</dbReference>
<dbReference type="GO" id="GO:0005509">
    <property type="term" value="F:calcium ion binding"/>
    <property type="evidence" value="ECO:0007669"/>
    <property type="project" value="InterPro"/>
</dbReference>
<comment type="caution">
    <text evidence="10">The sequence shown here is derived from an EMBL/GenBank/DDBJ whole genome shotgun (WGS) entry which is preliminary data.</text>
</comment>
<feature type="transmembrane region" description="Helical" evidence="8">
    <location>
        <begin position="115"/>
        <end position="137"/>
    </location>
</feature>
<evidence type="ECO:0000256" key="3">
    <source>
        <dbReference type="ARBA" id="ARBA00022729"/>
    </source>
</evidence>
<accession>A0AAD9IQ87</accession>
<keyword evidence="11" id="KW-1185">Reference proteome</keyword>
<dbReference type="InterPro" id="IPR000152">
    <property type="entry name" value="EGF-type_Asp/Asn_hydroxyl_site"/>
</dbReference>
<keyword evidence="8" id="KW-0472">Membrane</keyword>
<sequence length="179" mass="19534">IGSVGVTCHNNGACVDKINSYYCNCLPGFTGRQCQTDTDECVSNPCQNNGTCVDVINGYMCSCVQGFVGDRCESVSDHDNCKEIFCHNHGICVNEIDGYRCSCLTGFIGENCETGLGYIAFAVGSTLFVGAMITYGLRRTLIRRKKNNSTLNPPHKKELHSLVHLPSFGHSGIYMLNDL</sequence>
<evidence type="ECO:0000259" key="9">
    <source>
        <dbReference type="PROSITE" id="PS50026"/>
    </source>
</evidence>
<evidence type="ECO:0000256" key="8">
    <source>
        <dbReference type="SAM" id="Phobius"/>
    </source>
</evidence>
<evidence type="ECO:0000313" key="11">
    <source>
        <dbReference type="Proteomes" id="UP001208570"/>
    </source>
</evidence>
<organism evidence="10 11">
    <name type="scientific">Paralvinella palmiformis</name>
    <dbReference type="NCBI Taxonomy" id="53620"/>
    <lineage>
        <taxon>Eukaryota</taxon>
        <taxon>Metazoa</taxon>
        <taxon>Spiralia</taxon>
        <taxon>Lophotrochozoa</taxon>
        <taxon>Annelida</taxon>
        <taxon>Polychaeta</taxon>
        <taxon>Sedentaria</taxon>
        <taxon>Canalipalpata</taxon>
        <taxon>Terebellida</taxon>
        <taxon>Terebelliformia</taxon>
        <taxon>Alvinellidae</taxon>
        <taxon>Paralvinella</taxon>
    </lineage>
</organism>
<feature type="disulfide bond" evidence="7">
    <location>
        <begin position="103"/>
        <end position="112"/>
    </location>
</feature>
<keyword evidence="5 7" id="KW-1015">Disulfide bond</keyword>
<comment type="caution">
    <text evidence="7">Lacks conserved residue(s) required for the propagation of feature annotation.</text>
</comment>
<keyword evidence="2 7" id="KW-0245">EGF-like domain</keyword>
<keyword evidence="8" id="KW-1133">Transmembrane helix</keyword>
<dbReference type="PANTHER" id="PTHR12916:SF4">
    <property type="entry name" value="UNINFLATABLE, ISOFORM C"/>
    <property type="match status" value="1"/>
</dbReference>
<dbReference type="SMART" id="SM00179">
    <property type="entry name" value="EGF_CA"/>
    <property type="match status" value="3"/>
</dbReference>
<feature type="domain" description="EGF-like" evidence="9">
    <location>
        <begin position="37"/>
        <end position="73"/>
    </location>
</feature>
<dbReference type="FunFam" id="2.10.25.10:FF:000080">
    <property type="entry name" value="Neurogenic locus notch 1"/>
    <property type="match status" value="1"/>
</dbReference>
<evidence type="ECO:0000256" key="1">
    <source>
        <dbReference type="ARBA" id="ARBA00022473"/>
    </source>
</evidence>
<dbReference type="PROSITE" id="PS00022">
    <property type="entry name" value="EGF_1"/>
    <property type="match status" value="3"/>
</dbReference>
<dbReference type="EMBL" id="JAODUP010002212">
    <property type="protein sequence ID" value="KAK2138931.1"/>
    <property type="molecule type" value="Genomic_DNA"/>
</dbReference>
<evidence type="ECO:0000256" key="2">
    <source>
        <dbReference type="ARBA" id="ARBA00022536"/>
    </source>
</evidence>
<dbReference type="Gene3D" id="2.10.25.10">
    <property type="entry name" value="Laminin"/>
    <property type="match status" value="3"/>
</dbReference>
<evidence type="ECO:0000256" key="7">
    <source>
        <dbReference type="PROSITE-ProRule" id="PRU00076"/>
    </source>
</evidence>
<dbReference type="SMART" id="SM00181">
    <property type="entry name" value="EGF"/>
    <property type="match status" value="3"/>
</dbReference>
<feature type="non-terminal residue" evidence="10">
    <location>
        <position position="1"/>
    </location>
</feature>
<dbReference type="FunFam" id="2.10.25.10:FF:000066">
    <property type="entry name" value="FAT atypical cadherin 4"/>
    <property type="match status" value="1"/>
</dbReference>
<proteinExistence type="predicted"/>